<comment type="subcellular location">
    <subcellularLocation>
        <location evidence="1">Cell outer membrane</location>
        <topology evidence="1">Multi-pass membrane protein</topology>
    </subcellularLocation>
</comment>
<keyword evidence="6" id="KW-0472">Membrane</keyword>
<keyword evidence="7" id="KW-0998">Cell outer membrane</keyword>
<name>A0A1M6PF36_9BACT</name>
<dbReference type="Proteomes" id="UP000183947">
    <property type="component" value="Unassembled WGS sequence"/>
</dbReference>
<keyword evidence="4" id="KW-0812">Transmembrane</keyword>
<dbReference type="PANTHER" id="PTHR35093">
    <property type="entry name" value="OUTER MEMBRANE PROTEIN NMB0088-RELATED"/>
    <property type="match status" value="1"/>
</dbReference>
<feature type="chain" id="PRO_5009920053" evidence="8">
    <location>
        <begin position="22"/>
        <end position="431"/>
    </location>
</feature>
<dbReference type="OrthoDB" id="9922at2"/>
<evidence type="ECO:0000313" key="9">
    <source>
        <dbReference type="EMBL" id="SHK06559.1"/>
    </source>
</evidence>
<keyword evidence="10" id="KW-1185">Reference proteome</keyword>
<dbReference type="GO" id="GO:0009279">
    <property type="term" value="C:cell outer membrane"/>
    <property type="evidence" value="ECO:0007669"/>
    <property type="project" value="UniProtKB-SubCell"/>
</dbReference>
<keyword evidence="5 8" id="KW-0732">Signal</keyword>
<proteinExistence type="inferred from homology"/>
<evidence type="ECO:0000256" key="5">
    <source>
        <dbReference type="ARBA" id="ARBA00022729"/>
    </source>
</evidence>
<evidence type="ECO:0000256" key="2">
    <source>
        <dbReference type="ARBA" id="ARBA00008163"/>
    </source>
</evidence>
<dbReference type="Gene3D" id="2.40.160.60">
    <property type="entry name" value="Outer membrane protein transport protein (OMPP1/FadL/TodX)"/>
    <property type="match status" value="1"/>
</dbReference>
<dbReference type="RefSeq" id="WP_073280843.1">
    <property type="nucleotide sequence ID" value="NZ_FRAS01000001.1"/>
</dbReference>
<evidence type="ECO:0000256" key="3">
    <source>
        <dbReference type="ARBA" id="ARBA00022452"/>
    </source>
</evidence>
<dbReference type="InterPro" id="IPR005017">
    <property type="entry name" value="OMPP1/FadL/TodX"/>
</dbReference>
<dbReference type="SUPFAM" id="SSF56935">
    <property type="entry name" value="Porins"/>
    <property type="match status" value="1"/>
</dbReference>
<organism evidence="9 10">
    <name type="scientific">Hymenobacter psychrotolerans DSM 18569</name>
    <dbReference type="NCBI Taxonomy" id="1121959"/>
    <lineage>
        <taxon>Bacteria</taxon>
        <taxon>Pseudomonadati</taxon>
        <taxon>Bacteroidota</taxon>
        <taxon>Cytophagia</taxon>
        <taxon>Cytophagales</taxon>
        <taxon>Hymenobacteraceae</taxon>
        <taxon>Hymenobacter</taxon>
    </lineage>
</organism>
<evidence type="ECO:0000256" key="6">
    <source>
        <dbReference type="ARBA" id="ARBA00023136"/>
    </source>
</evidence>
<evidence type="ECO:0000256" key="1">
    <source>
        <dbReference type="ARBA" id="ARBA00004571"/>
    </source>
</evidence>
<evidence type="ECO:0000313" key="10">
    <source>
        <dbReference type="Proteomes" id="UP000183947"/>
    </source>
</evidence>
<gene>
    <name evidence="9" type="ORF">SAMN02746009_00219</name>
</gene>
<evidence type="ECO:0000256" key="4">
    <source>
        <dbReference type="ARBA" id="ARBA00022692"/>
    </source>
</evidence>
<reference evidence="10" key="1">
    <citation type="submission" date="2016-11" db="EMBL/GenBank/DDBJ databases">
        <authorList>
            <person name="Varghese N."/>
            <person name="Submissions S."/>
        </authorList>
    </citation>
    <scope>NUCLEOTIDE SEQUENCE [LARGE SCALE GENOMIC DNA]</scope>
    <source>
        <strain evidence="10">DSM 18569</strain>
    </source>
</reference>
<dbReference type="PANTHER" id="PTHR35093:SF8">
    <property type="entry name" value="OUTER MEMBRANE PROTEIN NMB0088-RELATED"/>
    <property type="match status" value="1"/>
</dbReference>
<dbReference type="Pfam" id="PF03349">
    <property type="entry name" value="Toluene_X"/>
    <property type="match status" value="1"/>
</dbReference>
<dbReference type="STRING" id="1121959.SAMN02746009_00219"/>
<feature type="signal peptide" evidence="8">
    <location>
        <begin position="1"/>
        <end position="21"/>
    </location>
</feature>
<accession>A0A1M6PF36</accession>
<evidence type="ECO:0000256" key="8">
    <source>
        <dbReference type="SAM" id="SignalP"/>
    </source>
</evidence>
<keyword evidence="3" id="KW-1134">Transmembrane beta strand</keyword>
<protein>
    <submittedName>
        <fullName evidence="9">Long-chain fatty acid transport protein</fullName>
    </submittedName>
</protein>
<comment type="similarity">
    <text evidence="2">Belongs to the OmpP1/FadL family.</text>
</comment>
<sequence>MTLKSLLLASGALLTGTAASAGGYQVTLAGQKNNGMGGVGVGLSLDQAAMFYNPGALTMVKDRGVQVGVNATMARQAFRSQYGGAQRELKNNIVTPFNLYAGFGSEDRKFAAGIAVYTPFGNKVEYADGWEGRYSLTGIDLKSIYVQPTVSYAVTDKLSVGAGMVILAYGAVNLQRDIPVEGAAGSGPAHVELDGKATTKLGFNAGIYFKPTEKLSIGASYRSKIDAKVEGGDVKFTNVPTSLGSRFTATEFDATLPLPATTSLGIGFMPNENLTLGFDVNYVEWSKYKILQFDFRGNNGAGGLVSPSGQVGGSNISTSRREYEDAVTLRLGGQYLLTSGLTVRAGASYDFSPVKDGFVTPETPDADRIGLTLGASYKFGNFGVDVSGQFIDLKKRTQTEADLVANNTADRVAGTYKTRVLIPGIGLNYTF</sequence>
<dbReference type="EMBL" id="FRAS01000001">
    <property type="protein sequence ID" value="SHK06559.1"/>
    <property type="molecule type" value="Genomic_DNA"/>
</dbReference>
<dbReference type="AlphaFoldDB" id="A0A1M6PF36"/>
<evidence type="ECO:0000256" key="7">
    <source>
        <dbReference type="ARBA" id="ARBA00023237"/>
    </source>
</evidence>
<dbReference type="GO" id="GO:0015483">
    <property type="term" value="F:long-chain fatty acid transporting porin activity"/>
    <property type="evidence" value="ECO:0007669"/>
    <property type="project" value="TreeGrafter"/>
</dbReference>